<dbReference type="Proteomes" id="UP000297245">
    <property type="component" value="Unassembled WGS sequence"/>
</dbReference>
<feature type="signal peptide" evidence="2">
    <location>
        <begin position="1"/>
        <end position="21"/>
    </location>
</feature>
<organism evidence="3 4">
    <name type="scientific">Dendrothele bispora (strain CBS 962.96)</name>
    <dbReference type="NCBI Taxonomy" id="1314807"/>
    <lineage>
        <taxon>Eukaryota</taxon>
        <taxon>Fungi</taxon>
        <taxon>Dikarya</taxon>
        <taxon>Basidiomycota</taxon>
        <taxon>Agaricomycotina</taxon>
        <taxon>Agaricomycetes</taxon>
        <taxon>Agaricomycetidae</taxon>
        <taxon>Agaricales</taxon>
        <taxon>Agaricales incertae sedis</taxon>
        <taxon>Dendrothele</taxon>
    </lineage>
</organism>
<feature type="region of interest" description="Disordered" evidence="1">
    <location>
        <begin position="165"/>
        <end position="190"/>
    </location>
</feature>
<evidence type="ECO:0000313" key="4">
    <source>
        <dbReference type="Proteomes" id="UP000297245"/>
    </source>
</evidence>
<evidence type="ECO:0000256" key="1">
    <source>
        <dbReference type="SAM" id="MobiDB-lite"/>
    </source>
</evidence>
<keyword evidence="2" id="KW-0732">Signal</keyword>
<dbReference type="EMBL" id="ML179776">
    <property type="protein sequence ID" value="THU81848.1"/>
    <property type="molecule type" value="Genomic_DNA"/>
</dbReference>
<reference evidence="3 4" key="1">
    <citation type="journal article" date="2019" name="Nat. Ecol. Evol.">
        <title>Megaphylogeny resolves global patterns of mushroom evolution.</title>
        <authorList>
            <person name="Varga T."/>
            <person name="Krizsan K."/>
            <person name="Foldi C."/>
            <person name="Dima B."/>
            <person name="Sanchez-Garcia M."/>
            <person name="Sanchez-Ramirez S."/>
            <person name="Szollosi G.J."/>
            <person name="Szarkandi J.G."/>
            <person name="Papp V."/>
            <person name="Albert L."/>
            <person name="Andreopoulos W."/>
            <person name="Angelini C."/>
            <person name="Antonin V."/>
            <person name="Barry K.W."/>
            <person name="Bougher N.L."/>
            <person name="Buchanan P."/>
            <person name="Buyck B."/>
            <person name="Bense V."/>
            <person name="Catcheside P."/>
            <person name="Chovatia M."/>
            <person name="Cooper J."/>
            <person name="Damon W."/>
            <person name="Desjardin D."/>
            <person name="Finy P."/>
            <person name="Geml J."/>
            <person name="Haridas S."/>
            <person name="Hughes K."/>
            <person name="Justo A."/>
            <person name="Karasinski D."/>
            <person name="Kautmanova I."/>
            <person name="Kiss B."/>
            <person name="Kocsube S."/>
            <person name="Kotiranta H."/>
            <person name="LaButti K.M."/>
            <person name="Lechner B.E."/>
            <person name="Liimatainen K."/>
            <person name="Lipzen A."/>
            <person name="Lukacs Z."/>
            <person name="Mihaltcheva S."/>
            <person name="Morgado L.N."/>
            <person name="Niskanen T."/>
            <person name="Noordeloos M.E."/>
            <person name="Ohm R.A."/>
            <person name="Ortiz-Santana B."/>
            <person name="Ovrebo C."/>
            <person name="Racz N."/>
            <person name="Riley R."/>
            <person name="Savchenko A."/>
            <person name="Shiryaev A."/>
            <person name="Soop K."/>
            <person name="Spirin V."/>
            <person name="Szebenyi C."/>
            <person name="Tomsovsky M."/>
            <person name="Tulloss R.E."/>
            <person name="Uehling J."/>
            <person name="Grigoriev I.V."/>
            <person name="Vagvolgyi C."/>
            <person name="Papp T."/>
            <person name="Martin F.M."/>
            <person name="Miettinen O."/>
            <person name="Hibbett D.S."/>
            <person name="Nagy L.G."/>
        </authorList>
    </citation>
    <scope>NUCLEOTIDE SEQUENCE [LARGE SCALE GENOMIC DNA]</scope>
    <source>
        <strain evidence="3 4">CBS 962.96</strain>
    </source>
</reference>
<sequence>MRPRSPLYAGLLRRLFGTVQVVTLSHVQVYSVFQIGPGSLYRTVVVEPEKDTVSCRENTSQRLVLGGHLEVGDSGRGLEEVAEGIGEAVEVTTGEEQGEVVAAEVDGGEVEASAIERQGVRAEVAEEGEAEEIGEVALTEVSKSEGFQDLCKALRGSLEMDKYPYSSPWKKGEGEFPQLEAEVLGDDEDG</sequence>
<evidence type="ECO:0000313" key="3">
    <source>
        <dbReference type="EMBL" id="THU81848.1"/>
    </source>
</evidence>
<dbReference type="AlphaFoldDB" id="A0A4S8L1L6"/>
<protein>
    <submittedName>
        <fullName evidence="3">Uncharacterized protein</fullName>
    </submittedName>
</protein>
<name>A0A4S8L1L6_DENBC</name>
<proteinExistence type="predicted"/>
<gene>
    <name evidence="3" type="ORF">K435DRAFT_808752</name>
</gene>
<accession>A0A4S8L1L6</accession>
<feature type="chain" id="PRO_5020375600" evidence="2">
    <location>
        <begin position="22"/>
        <end position="190"/>
    </location>
</feature>
<evidence type="ECO:0000256" key="2">
    <source>
        <dbReference type="SAM" id="SignalP"/>
    </source>
</evidence>
<keyword evidence="4" id="KW-1185">Reference proteome</keyword>